<dbReference type="GO" id="GO:0009252">
    <property type="term" value="P:peptidoglycan biosynthetic process"/>
    <property type="evidence" value="ECO:0007669"/>
    <property type="project" value="UniProtKB-UniRule"/>
</dbReference>
<keyword evidence="5 16" id="KW-0963">Cytoplasm</keyword>
<protein>
    <recommendedName>
        <fullName evidence="16">UDP-N-acetylenolpyruvoylglucosamine reductase</fullName>
        <ecNumber evidence="16">1.3.1.98</ecNumber>
    </recommendedName>
    <alternativeName>
        <fullName evidence="16">UDP-N-acetylmuramate dehydrogenase</fullName>
    </alternativeName>
</protein>
<keyword evidence="14 16" id="KW-0961">Cell wall biogenesis/degradation</keyword>
<dbReference type="InterPro" id="IPR011601">
    <property type="entry name" value="MurB_C"/>
</dbReference>
<dbReference type="Proteomes" id="UP000753908">
    <property type="component" value="Unassembled WGS sequence"/>
</dbReference>
<dbReference type="NCBIfam" id="TIGR00179">
    <property type="entry name" value="murB"/>
    <property type="match status" value="1"/>
</dbReference>
<keyword evidence="6 16" id="KW-0132">Cell division</keyword>
<name>A0A951UBL6_9CYAN</name>
<dbReference type="Pfam" id="PF02873">
    <property type="entry name" value="MurB_C"/>
    <property type="match status" value="1"/>
</dbReference>
<evidence type="ECO:0000313" key="18">
    <source>
        <dbReference type="EMBL" id="MBW4547019.1"/>
    </source>
</evidence>
<dbReference type="Gene3D" id="3.30.43.10">
    <property type="entry name" value="Uridine Diphospho-n-acetylenolpyruvylglucosamine Reductase, domain 2"/>
    <property type="match status" value="1"/>
</dbReference>
<dbReference type="NCBIfam" id="NF010480">
    <property type="entry name" value="PRK13905.1"/>
    <property type="match status" value="1"/>
</dbReference>
<dbReference type="AlphaFoldDB" id="A0A951UBL6"/>
<dbReference type="GO" id="GO:0071949">
    <property type="term" value="F:FAD binding"/>
    <property type="evidence" value="ECO:0007669"/>
    <property type="project" value="InterPro"/>
</dbReference>
<evidence type="ECO:0000256" key="14">
    <source>
        <dbReference type="ARBA" id="ARBA00023316"/>
    </source>
</evidence>
<comment type="function">
    <text evidence="2 16">Cell wall formation.</text>
</comment>
<evidence type="ECO:0000256" key="6">
    <source>
        <dbReference type="ARBA" id="ARBA00022618"/>
    </source>
</evidence>
<accession>A0A951UBL6</accession>
<keyword evidence="11 16" id="KW-0573">Peptidoglycan synthesis</keyword>
<dbReference type="EMBL" id="JAHHIF010000034">
    <property type="protein sequence ID" value="MBW4547019.1"/>
    <property type="molecule type" value="Genomic_DNA"/>
</dbReference>
<keyword evidence="13 16" id="KW-0131">Cell cycle</keyword>
<evidence type="ECO:0000256" key="7">
    <source>
        <dbReference type="ARBA" id="ARBA00022630"/>
    </source>
</evidence>
<evidence type="ECO:0000256" key="2">
    <source>
        <dbReference type="ARBA" id="ARBA00003921"/>
    </source>
</evidence>
<dbReference type="InterPro" id="IPR036318">
    <property type="entry name" value="FAD-bd_PCMH-like_sf"/>
</dbReference>
<dbReference type="GO" id="GO:0005829">
    <property type="term" value="C:cytosol"/>
    <property type="evidence" value="ECO:0007669"/>
    <property type="project" value="TreeGrafter"/>
</dbReference>
<organism evidence="18 19">
    <name type="scientific">Symplocastrum torsivum CPER-KK1</name>
    <dbReference type="NCBI Taxonomy" id="450513"/>
    <lineage>
        <taxon>Bacteria</taxon>
        <taxon>Bacillati</taxon>
        <taxon>Cyanobacteriota</taxon>
        <taxon>Cyanophyceae</taxon>
        <taxon>Oscillatoriophycideae</taxon>
        <taxon>Oscillatoriales</taxon>
        <taxon>Microcoleaceae</taxon>
        <taxon>Symplocastrum</taxon>
    </lineage>
</organism>
<proteinExistence type="inferred from homology"/>
<dbReference type="HAMAP" id="MF_00037">
    <property type="entry name" value="MurB"/>
    <property type="match status" value="1"/>
</dbReference>
<dbReference type="Pfam" id="PF01565">
    <property type="entry name" value="FAD_binding_4"/>
    <property type="match status" value="1"/>
</dbReference>
<dbReference type="InterPro" id="IPR003170">
    <property type="entry name" value="MurB"/>
</dbReference>
<comment type="similarity">
    <text evidence="16">Belongs to the MurB family.</text>
</comment>
<dbReference type="InterPro" id="IPR016167">
    <property type="entry name" value="FAD-bd_PCMH_sub1"/>
</dbReference>
<evidence type="ECO:0000256" key="15">
    <source>
        <dbReference type="ARBA" id="ARBA00048914"/>
    </source>
</evidence>
<dbReference type="SUPFAM" id="SSF56176">
    <property type="entry name" value="FAD-binding/transporter-associated domain-like"/>
    <property type="match status" value="1"/>
</dbReference>
<reference evidence="18" key="2">
    <citation type="journal article" date="2022" name="Microbiol. Resour. Announc.">
        <title>Metagenome Sequencing to Explore Phylogenomics of Terrestrial Cyanobacteria.</title>
        <authorList>
            <person name="Ward R.D."/>
            <person name="Stajich J.E."/>
            <person name="Johansen J.R."/>
            <person name="Huntemann M."/>
            <person name="Clum A."/>
            <person name="Foster B."/>
            <person name="Foster B."/>
            <person name="Roux S."/>
            <person name="Palaniappan K."/>
            <person name="Varghese N."/>
            <person name="Mukherjee S."/>
            <person name="Reddy T.B.K."/>
            <person name="Daum C."/>
            <person name="Copeland A."/>
            <person name="Chen I.A."/>
            <person name="Ivanova N.N."/>
            <person name="Kyrpides N.C."/>
            <person name="Shapiro N."/>
            <person name="Eloe-Fadrosh E.A."/>
            <person name="Pietrasiak N."/>
        </authorList>
    </citation>
    <scope>NUCLEOTIDE SEQUENCE</scope>
    <source>
        <strain evidence="18">CPER-KK1</strain>
    </source>
</reference>
<evidence type="ECO:0000259" key="17">
    <source>
        <dbReference type="PROSITE" id="PS51387"/>
    </source>
</evidence>
<dbReference type="PROSITE" id="PS51387">
    <property type="entry name" value="FAD_PCMH"/>
    <property type="match status" value="1"/>
</dbReference>
<evidence type="ECO:0000256" key="3">
    <source>
        <dbReference type="ARBA" id="ARBA00004496"/>
    </source>
</evidence>
<feature type="domain" description="FAD-binding PCMH-type" evidence="17">
    <location>
        <begin position="47"/>
        <end position="214"/>
    </location>
</feature>
<keyword evidence="8 16" id="KW-0274">FAD</keyword>
<dbReference type="Gene3D" id="3.30.465.10">
    <property type="match status" value="1"/>
</dbReference>
<evidence type="ECO:0000313" key="19">
    <source>
        <dbReference type="Proteomes" id="UP000753908"/>
    </source>
</evidence>
<comment type="caution">
    <text evidence="18">The sequence shown here is derived from an EMBL/GenBank/DDBJ whole genome shotgun (WGS) entry which is preliminary data.</text>
</comment>
<feature type="active site" evidence="16">
    <location>
        <position position="193"/>
    </location>
</feature>
<dbReference type="PANTHER" id="PTHR21071:SF4">
    <property type="entry name" value="UDP-N-ACETYLENOLPYRUVOYLGLUCOSAMINE REDUCTASE"/>
    <property type="match status" value="1"/>
</dbReference>
<comment type="cofactor">
    <cofactor evidence="1 16">
        <name>FAD</name>
        <dbReference type="ChEBI" id="CHEBI:57692"/>
    </cofactor>
</comment>
<dbReference type="GO" id="GO:0071555">
    <property type="term" value="P:cell wall organization"/>
    <property type="evidence" value="ECO:0007669"/>
    <property type="project" value="UniProtKB-KW"/>
</dbReference>
<evidence type="ECO:0000256" key="9">
    <source>
        <dbReference type="ARBA" id="ARBA00022857"/>
    </source>
</evidence>
<comment type="pathway">
    <text evidence="4 16">Cell wall biogenesis; peptidoglycan biosynthesis.</text>
</comment>
<dbReference type="InterPro" id="IPR036635">
    <property type="entry name" value="MurB_C_sf"/>
</dbReference>
<comment type="catalytic activity">
    <reaction evidence="15 16">
        <text>UDP-N-acetyl-alpha-D-muramate + NADP(+) = UDP-N-acetyl-3-O-(1-carboxyvinyl)-alpha-D-glucosamine + NADPH + H(+)</text>
        <dbReference type="Rhea" id="RHEA:12248"/>
        <dbReference type="ChEBI" id="CHEBI:15378"/>
        <dbReference type="ChEBI" id="CHEBI:57783"/>
        <dbReference type="ChEBI" id="CHEBI:58349"/>
        <dbReference type="ChEBI" id="CHEBI:68483"/>
        <dbReference type="ChEBI" id="CHEBI:70757"/>
        <dbReference type="EC" id="1.3.1.98"/>
    </reaction>
</comment>
<evidence type="ECO:0000256" key="8">
    <source>
        <dbReference type="ARBA" id="ARBA00022827"/>
    </source>
</evidence>
<comment type="subcellular location">
    <subcellularLocation>
        <location evidence="3 16">Cytoplasm</location>
    </subcellularLocation>
</comment>
<dbReference type="EC" id="1.3.1.98" evidence="16"/>
<evidence type="ECO:0000256" key="4">
    <source>
        <dbReference type="ARBA" id="ARBA00004752"/>
    </source>
</evidence>
<evidence type="ECO:0000256" key="12">
    <source>
        <dbReference type="ARBA" id="ARBA00023002"/>
    </source>
</evidence>
<feature type="active site" evidence="16">
    <location>
        <position position="314"/>
    </location>
</feature>
<evidence type="ECO:0000256" key="13">
    <source>
        <dbReference type="ARBA" id="ARBA00023306"/>
    </source>
</evidence>
<evidence type="ECO:0000256" key="10">
    <source>
        <dbReference type="ARBA" id="ARBA00022960"/>
    </source>
</evidence>
<dbReference type="GO" id="GO:0008762">
    <property type="term" value="F:UDP-N-acetylmuramate dehydrogenase activity"/>
    <property type="evidence" value="ECO:0007669"/>
    <property type="project" value="UniProtKB-UniRule"/>
</dbReference>
<reference evidence="18" key="1">
    <citation type="submission" date="2021-05" db="EMBL/GenBank/DDBJ databases">
        <authorList>
            <person name="Pietrasiak N."/>
            <person name="Ward R."/>
            <person name="Stajich J.E."/>
            <person name="Kurbessoian T."/>
        </authorList>
    </citation>
    <scope>NUCLEOTIDE SEQUENCE</scope>
    <source>
        <strain evidence="18">CPER-KK1</strain>
    </source>
</reference>
<evidence type="ECO:0000256" key="1">
    <source>
        <dbReference type="ARBA" id="ARBA00001974"/>
    </source>
</evidence>
<evidence type="ECO:0000256" key="5">
    <source>
        <dbReference type="ARBA" id="ARBA00022490"/>
    </source>
</evidence>
<keyword evidence="10 16" id="KW-0133">Cell shape</keyword>
<dbReference type="Gene3D" id="3.90.78.10">
    <property type="entry name" value="UDP-N-acetylenolpyruvoylglucosamine reductase, C-terminal domain"/>
    <property type="match status" value="1"/>
</dbReference>
<dbReference type="InterPro" id="IPR006094">
    <property type="entry name" value="Oxid_FAD_bind_N"/>
</dbReference>
<dbReference type="InterPro" id="IPR016166">
    <property type="entry name" value="FAD-bd_PCMH"/>
</dbReference>
<keyword evidence="9 16" id="KW-0521">NADP</keyword>
<feature type="active site" description="Proton donor" evidence="16">
    <location>
        <position position="244"/>
    </location>
</feature>
<keyword evidence="7 16" id="KW-0285">Flavoprotein</keyword>
<evidence type="ECO:0000256" key="16">
    <source>
        <dbReference type="HAMAP-Rule" id="MF_00037"/>
    </source>
</evidence>
<keyword evidence="12 16" id="KW-0560">Oxidoreductase</keyword>
<dbReference type="InterPro" id="IPR016169">
    <property type="entry name" value="FAD-bd_PCMH_sub2"/>
</dbReference>
<sequence length="324" mass="35229">MTLSYDPKSVTSAVPTKKKVYKPELYVPGTDCPLRAAAPLASLTSFRVGGPAEWYVAPRRLEDLQASFEWALSQGLPLTLLGAGSNLLVSDRGLPGLVICTRHLRRSQFDYETGRVTAGAGEPIARLAWQAAEIGWQGMEWAVGIPGTVGGAVVMNAGAHKSCTADVLVSTQTLSPTGKVETLNPQDLGFSYRTSNLQGGERLVTQATFQLKPGADPKQVLAETSRHLEQRRKSQPYHLPSCGSVFRNPDTHPAAWLIEQIGLKGYQVGKAQVAERHANFILNCGGAKASDIFQIIHHIQQQVEQHWSLCLEPEVRILGEFQLG</sequence>
<gene>
    <name evidence="16 18" type="primary">murB</name>
    <name evidence="18" type="ORF">KME25_21640</name>
</gene>
<dbReference type="PANTHER" id="PTHR21071">
    <property type="entry name" value="UDP-N-ACETYLENOLPYRUVOYLGLUCOSAMINE REDUCTASE"/>
    <property type="match status" value="1"/>
</dbReference>
<evidence type="ECO:0000256" key="11">
    <source>
        <dbReference type="ARBA" id="ARBA00022984"/>
    </source>
</evidence>
<dbReference type="GO" id="GO:0051301">
    <property type="term" value="P:cell division"/>
    <property type="evidence" value="ECO:0007669"/>
    <property type="project" value="UniProtKB-KW"/>
</dbReference>
<dbReference type="SUPFAM" id="SSF56194">
    <property type="entry name" value="Uridine diphospho-N-Acetylenolpyruvylglucosamine reductase, MurB, C-terminal domain"/>
    <property type="match status" value="1"/>
</dbReference>
<dbReference type="GO" id="GO:0008360">
    <property type="term" value="P:regulation of cell shape"/>
    <property type="evidence" value="ECO:0007669"/>
    <property type="project" value="UniProtKB-KW"/>
</dbReference>